<dbReference type="AlphaFoldDB" id="A0A1V4FIN7"/>
<comment type="caution">
    <text evidence="5">The sequence shown here is derived from an EMBL/GenBank/DDBJ whole genome shotgun (WGS) entry which is preliminary data.</text>
</comment>
<keyword evidence="3" id="KW-0238">DNA-binding</keyword>
<sequence>MNKGWEQHKLGETLTGFEYGLNTPATDYDGINKYLRITDIDDVSHKFDISHLTSPKLKDDNYLLANGDILFARTGASVGKSYRYSNIDGKVYYAGFLIKAHIKDHFSTNFIFDTTLLPRYHYFVQVTSMRSGQPGINAKEYQKYIIYTPSESEQNKISDLILTIQKLIDLQQRKLEQLKLLEKAHQQKLFPNSFQEKPLLRILHGDNSWWNSYIGEVFTERVDKGSSEKLLSVSITDGVYPFDESKRKNNSSDDKHNYKKVFQNDIAYNSMRLWQGALGVSKYEGIVSPAYTVLKPLPNQNSIFYEFMFKNIDMLHIFQRNSQGLTSDTWNLKFNQLQHIKIKTTNLNSQNKIAKLLIKIEELKNNESNYYHNLMTLKKYLLQKLFI</sequence>
<reference evidence="5 6" key="1">
    <citation type="submission" date="2017-03" db="EMBL/GenBank/DDBJ databases">
        <title>Antibiotic resistance of probiotic microorganisms.</title>
        <authorList>
            <person name="Sanudo A.I."/>
            <person name="Olivares M."/>
            <person name="Banuelos O."/>
        </authorList>
    </citation>
    <scope>NUCLEOTIDE SEQUENCE [LARGE SCALE GENOMIC DNA]</scope>
    <source>
        <strain evidence="5 6">CECT8605</strain>
    </source>
</reference>
<dbReference type="REBASE" id="197837">
    <property type="entry name" value="S2.Lre8605ORF10510P"/>
</dbReference>
<dbReference type="PANTHER" id="PTHR30408:SF12">
    <property type="entry name" value="TYPE I RESTRICTION ENZYME MJAVIII SPECIFICITY SUBUNIT"/>
    <property type="match status" value="1"/>
</dbReference>
<dbReference type="PANTHER" id="PTHR30408">
    <property type="entry name" value="TYPE-1 RESTRICTION ENZYME ECOKI SPECIFICITY PROTEIN"/>
    <property type="match status" value="1"/>
</dbReference>
<dbReference type="Gene3D" id="3.90.220.20">
    <property type="entry name" value="DNA methylase specificity domains"/>
    <property type="match status" value="2"/>
</dbReference>
<dbReference type="InterPro" id="IPR052021">
    <property type="entry name" value="Type-I_RS_S_subunit"/>
</dbReference>
<dbReference type="EMBL" id="MWVS01000124">
    <property type="protein sequence ID" value="OPG87294.1"/>
    <property type="molecule type" value="Genomic_DNA"/>
</dbReference>
<dbReference type="OrthoDB" id="9795776at2"/>
<evidence type="ECO:0000313" key="5">
    <source>
        <dbReference type="EMBL" id="OPG87294.1"/>
    </source>
</evidence>
<comment type="similarity">
    <text evidence="1">Belongs to the type-I restriction system S methylase family.</text>
</comment>
<proteinExistence type="inferred from homology"/>
<keyword evidence="2" id="KW-0680">Restriction system</keyword>
<protein>
    <recommendedName>
        <fullName evidence="4">Type I restriction modification DNA specificity domain-containing protein</fullName>
    </recommendedName>
</protein>
<evidence type="ECO:0000256" key="1">
    <source>
        <dbReference type="ARBA" id="ARBA00010923"/>
    </source>
</evidence>
<evidence type="ECO:0000256" key="2">
    <source>
        <dbReference type="ARBA" id="ARBA00022747"/>
    </source>
</evidence>
<dbReference type="InterPro" id="IPR044946">
    <property type="entry name" value="Restrct_endonuc_typeI_TRD_sf"/>
</dbReference>
<organism evidence="5 6">
    <name type="scientific">Limosilactobacillus reuteri</name>
    <name type="common">Lactobacillus reuteri</name>
    <dbReference type="NCBI Taxonomy" id="1598"/>
    <lineage>
        <taxon>Bacteria</taxon>
        <taxon>Bacillati</taxon>
        <taxon>Bacillota</taxon>
        <taxon>Bacilli</taxon>
        <taxon>Lactobacillales</taxon>
        <taxon>Lactobacillaceae</taxon>
        <taxon>Limosilactobacillus</taxon>
    </lineage>
</organism>
<accession>A0A1V4FIN7</accession>
<evidence type="ECO:0000313" key="6">
    <source>
        <dbReference type="Proteomes" id="UP000189795"/>
    </source>
</evidence>
<dbReference type="CDD" id="cd17521">
    <property type="entry name" value="RMtype1_S_Sau13435ORF2165P_TRD2-CR2_like"/>
    <property type="match status" value="1"/>
</dbReference>
<dbReference type="GO" id="GO:0009307">
    <property type="term" value="P:DNA restriction-modification system"/>
    <property type="evidence" value="ECO:0007669"/>
    <property type="project" value="UniProtKB-KW"/>
</dbReference>
<evidence type="ECO:0000256" key="3">
    <source>
        <dbReference type="ARBA" id="ARBA00023125"/>
    </source>
</evidence>
<name>A0A1V4FIN7_LIMRT</name>
<dbReference type="SUPFAM" id="SSF116734">
    <property type="entry name" value="DNA methylase specificity domain"/>
    <property type="match status" value="2"/>
</dbReference>
<dbReference type="InterPro" id="IPR000055">
    <property type="entry name" value="Restrct_endonuc_typeI_TRD"/>
</dbReference>
<dbReference type="Pfam" id="PF01420">
    <property type="entry name" value="Methylase_S"/>
    <property type="match status" value="1"/>
</dbReference>
<dbReference type="Proteomes" id="UP000189795">
    <property type="component" value="Unassembled WGS sequence"/>
</dbReference>
<gene>
    <name evidence="5" type="ORF">B5D07_10530</name>
</gene>
<feature type="domain" description="Type I restriction modification DNA specificity" evidence="4">
    <location>
        <begin position="33"/>
        <end position="179"/>
    </location>
</feature>
<dbReference type="GO" id="GO:0003677">
    <property type="term" value="F:DNA binding"/>
    <property type="evidence" value="ECO:0007669"/>
    <property type="project" value="UniProtKB-KW"/>
</dbReference>
<evidence type="ECO:0000259" key="4">
    <source>
        <dbReference type="Pfam" id="PF01420"/>
    </source>
</evidence>